<accession>A0A1U7CTR8</accession>
<dbReference type="Proteomes" id="UP000186309">
    <property type="component" value="Chromosome"/>
</dbReference>
<dbReference type="OrthoDB" id="276526at2"/>
<dbReference type="InterPro" id="IPR003489">
    <property type="entry name" value="RHF/RaiA"/>
</dbReference>
<dbReference type="NCBIfam" id="TIGR00741">
    <property type="entry name" value="yfiA"/>
    <property type="match status" value="1"/>
</dbReference>
<dbReference type="AlphaFoldDB" id="A0A1U7CTR8"/>
<evidence type="ECO:0008006" key="4">
    <source>
        <dbReference type="Google" id="ProtNLM"/>
    </source>
</evidence>
<feature type="region of interest" description="Disordered" evidence="1">
    <location>
        <begin position="85"/>
        <end position="118"/>
    </location>
</feature>
<gene>
    <name evidence="2" type="ORF">BSF38_03835</name>
</gene>
<reference evidence="3" key="1">
    <citation type="submission" date="2016-12" db="EMBL/GenBank/DDBJ databases">
        <title>Comparative genomics of four Isosphaeraceae planctomycetes: a common pool of plasmids and glycoside hydrolase genes.</title>
        <authorList>
            <person name="Ivanova A."/>
        </authorList>
    </citation>
    <scope>NUCLEOTIDE SEQUENCE [LARGE SCALE GENOMIC DNA]</scope>
    <source>
        <strain evidence="3">PX4</strain>
    </source>
</reference>
<evidence type="ECO:0000313" key="3">
    <source>
        <dbReference type="Proteomes" id="UP000186309"/>
    </source>
</evidence>
<dbReference type="Gene3D" id="3.30.160.100">
    <property type="entry name" value="Ribosome hibernation promotion factor-like"/>
    <property type="match status" value="1"/>
</dbReference>
<dbReference type="STRING" id="1387353.BSF38_03835"/>
<dbReference type="InterPro" id="IPR036567">
    <property type="entry name" value="RHF-like"/>
</dbReference>
<evidence type="ECO:0000256" key="1">
    <source>
        <dbReference type="SAM" id="MobiDB-lite"/>
    </source>
</evidence>
<feature type="compositionally biased region" description="Basic and acidic residues" evidence="1">
    <location>
        <begin position="85"/>
        <end position="98"/>
    </location>
</feature>
<dbReference type="CDD" id="cd00552">
    <property type="entry name" value="RaiA"/>
    <property type="match status" value="1"/>
</dbReference>
<name>A0A1U7CTR8_9BACT</name>
<dbReference type="SUPFAM" id="SSF69754">
    <property type="entry name" value="Ribosome binding protein Y (YfiA homologue)"/>
    <property type="match status" value="1"/>
</dbReference>
<sequence length="118" mass="13190">MQIEISTRHGELSAAQQKYLSDKAEKLTKFGRLMAIEIAVAHEKNAWDVEILVSAEHKHDFVAREVGPTPEAATDQCLHKIENQLRRYKEKSQNHKGDVPQGGYPSRSGDQAQPGEPS</sequence>
<organism evidence="2 3">
    <name type="scientific">Paludisphaera borealis</name>
    <dbReference type="NCBI Taxonomy" id="1387353"/>
    <lineage>
        <taxon>Bacteria</taxon>
        <taxon>Pseudomonadati</taxon>
        <taxon>Planctomycetota</taxon>
        <taxon>Planctomycetia</taxon>
        <taxon>Isosphaerales</taxon>
        <taxon>Isosphaeraceae</taxon>
        <taxon>Paludisphaera</taxon>
    </lineage>
</organism>
<evidence type="ECO:0000313" key="2">
    <source>
        <dbReference type="EMBL" id="APW62296.1"/>
    </source>
</evidence>
<dbReference type="Pfam" id="PF02482">
    <property type="entry name" value="Ribosomal_S30AE"/>
    <property type="match status" value="1"/>
</dbReference>
<dbReference type="RefSeq" id="WP_076348294.1">
    <property type="nucleotide sequence ID" value="NZ_CP019082.1"/>
</dbReference>
<proteinExistence type="predicted"/>
<keyword evidence="3" id="KW-1185">Reference proteome</keyword>
<protein>
    <recommendedName>
        <fullName evidence="4">Ribosome hibernation promotion factor</fullName>
    </recommendedName>
</protein>
<dbReference type="EMBL" id="CP019082">
    <property type="protein sequence ID" value="APW62296.1"/>
    <property type="molecule type" value="Genomic_DNA"/>
</dbReference>
<dbReference type="KEGG" id="pbor:BSF38_03835"/>